<dbReference type="InterPro" id="IPR036282">
    <property type="entry name" value="Glutathione-S-Trfase_C_sf"/>
</dbReference>
<evidence type="ECO:0000313" key="3">
    <source>
        <dbReference type="Proteomes" id="UP001500238"/>
    </source>
</evidence>
<dbReference type="InterPro" id="IPR040079">
    <property type="entry name" value="Glutathione_S-Trfase"/>
</dbReference>
<proteinExistence type="predicted"/>
<sequence length="215" mass="23635">MVGPVLYSFRRCPYAMRARLALAVGGVEHQLREVRLSDKPAAMMAASPKGTVPVLQMADGSVIDESLEIMRWALDARDPEGWLARDDPALVARNDGMFKHHLDRYKYPERHDAEPERHRGEGLGFLRILDDRLAAAGQLCGATRGLADAAIMPFVRQFAAVDRSWFDAQPLPHLQRWLAQHLASDLFAGIMQRVAPWSPADGAAGQPAAASSSTN</sequence>
<dbReference type="SUPFAM" id="SSF47616">
    <property type="entry name" value="GST C-terminal domain-like"/>
    <property type="match status" value="1"/>
</dbReference>
<dbReference type="EMBL" id="BAAAES010000008">
    <property type="protein sequence ID" value="GAA0669062.1"/>
    <property type="molecule type" value="Genomic_DNA"/>
</dbReference>
<dbReference type="PANTHER" id="PTHR43968:SF6">
    <property type="entry name" value="GLUTATHIONE S-TRANSFERASE OMEGA"/>
    <property type="match status" value="1"/>
</dbReference>
<dbReference type="InterPro" id="IPR036249">
    <property type="entry name" value="Thioredoxin-like_sf"/>
</dbReference>
<dbReference type="CDD" id="cd03060">
    <property type="entry name" value="GST_N_Omega_like"/>
    <property type="match status" value="1"/>
</dbReference>
<dbReference type="RefSeq" id="WP_163959453.1">
    <property type="nucleotide sequence ID" value="NZ_BAAAES010000008.1"/>
</dbReference>
<protein>
    <submittedName>
        <fullName evidence="2">Glutathione S-transferase</fullName>
    </submittedName>
</protein>
<keyword evidence="3" id="KW-1185">Reference proteome</keyword>
<dbReference type="Gene3D" id="3.40.30.10">
    <property type="entry name" value="Glutaredoxin"/>
    <property type="match status" value="1"/>
</dbReference>
<organism evidence="2 3">
    <name type="scientific">Sphingomonas insulae</name>
    <dbReference type="NCBI Taxonomy" id="424800"/>
    <lineage>
        <taxon>Bacteria</taxon>
        <taxon>Pseudomonadati</taxon>
        <taxon>Pseudomonadota</taxon>
        <taxon>Alphaproteobacteria</taxon>
        <taxon>Sphingomonadales</taxon>
        <taxon>Sphingomonadaceae</taxon>
        <taxon>Sphingomonas</taxon>
    </lineage>
</organism>
<feature type="domain" description="GST N-terminal" evidence="1">
    <location>
        <begin position="2"/>
        <end position="81"/>
    </location>
</feature>
<evidence type="ECO:0000313" key="2">
    <source>
        <dbReference type="EMBL" id="GAA0669062.1"/>
    </source>
</evidence>
<dbReference type="Pfam" id="PF13417">
    <property type="entry name" value="GST_N_3"/>
    <property type="match status" value="1"/>
</dbReference>
<name>A0ABP3T0S8_9SPHN</name>
<dbReference type="InterPro" id="IPR004045">
    <property type="entry name" value="Glutathione_S-Trfase_N"/>
</dbReference>
<comment type="caution">
    <text evidence="2">The sequence shown here is derived from an EMBL/GenBank/DDBJ whole genome shotgun (WGS) entry which is preliminary data.</text>
</comment>
<dbReference type="SUPFAM" id="SSF52833">
    <property type="entry name" value="Thioredoxin-like"/>
    <property type="match status" value="1"/>
</dbReference>
<dbReference type="Proteomes" id="UP001500238">
    <property type="component" value="Unassembled WGS sequence"/>
</dbReference>
<reference evidence="3" key="1">
    <citation type="journal article" date="2019" name="Int. J. Syst. Evol. Microbiol.">
        <title>The Global Catalogue of Microorganisms (GCM) 10K type strain sequencing project: providing services to taxonomists for standard genome sequencing and annotation.</title>
        <authorList>
            <consortium name="The Broad Institute Genomics Platform"/>
            <consortium name="The Broad Institute Genome Sequencing Center for Infectious Disease"/>
            <person name="Wu L."/>
            <person name="Ma J."/>
        </authorList>
    </citation>
    <scope>NUCLEOTIDE SEQUENCE [LARGE SCALE GENOMIC DNA]</scope>
    <source>
        <strain evidence="3">JCM 14603</strain>
    </source>
</reference>
<dbReference type="Gene3D" id="1.20.1050.10">
    <property type="match status" value="1"/>
</dbReference>
<dbReference type="SFLD" id="SFLDS00019">
    <property type="entry name" value="Glutathione_Transferase_(cytos"/>
    <property type="match status" value="1"/>
</dbReference>
<dbReference type="Pfam" id="PF13410">
    <property type="entry name" value="GST_C_2"/>
    <property type="match status" value="1"/>
</dbReference>
<gene>
    <name evidence="2" type="ORF">GCM10009102_19290</name>
</gene>
<evidence type="ECO:0000259" key="1">
    <source>
        <dbReference type="PROSITE" id="PS50404"/>
    </source>
</evidence>
<accession>A0ABP3T0S8</accession>
<dbReference type="InterPro" id="IPR050983">
    <property type="entry name" value="GST_Omega/HSP26"/>
</dbReference>
<dbReference type="CDD" id="cd03196">
    <property type="entry name" value="GST_C_5"/>
    <property type="match status" value="1"/>
</dbReference>
<dbReference type="PROSITE" id="PS50404">
    <property type="entry name" value="GST_NTER"/>
    <property type="match status" value="1"/>
</dbReference>
<dbReference type="PANTHER" id="PTHR43968">
    <property type="match status" value="1"/>
</dbReference>